<evidence type="ECO:0000259" key="7">
    <source>
        <dbReference type="PROSITE" id="PS50048"/>
    </source>
</evidence>
<dbReference type="Proteomes" id="UP001153618">
    <property type="component" value="Unassembled WGS sequence"/>
</dbReference>
<dbReference type="GO" id="GO:0006351">
    <property type="term" value="P:DNA-templated transcription"/>
    <property type="evidence" value="ECO:0007669"/>
    <property type="project" value="InterPro"/>
</dbReference>
<evidence type="ECO:0000313" key="9">
    <source>
        <dbReference type="Proteomes" id="UP001153618"/>
    </source>
</evidence>
<dbReference type="GO" id="GO:0000981">
    <property type="term" value="F:DNA-binding transcription factor activity, RNA polymerase II-specific"/>
    <property type="evidence" value="ECO:0007669"/>
    <property type="project" value="InterPro"/>
</dbReference>
<comment type="caution">
    <text evidence="8">The sequence shown here is derived from an EMBL/GenBank/DDBJ whole genome shotgun (WGS) entry which is preliminary data.</text>
</comment>
<proteinExistence type="predicted"/>
<evidence type="ECO:0000256" key="3">
    <source>
        <dbReference type="ARBA" id="ARBA00023125"/>
    </source>
</evidence>
<dbReference type="Pfam" id="PF04082">
    <property type="entry name" value="Fungal_trans"/>
    <property type="match status" value="1"/>
</dbReference>
<dbReference type="InterPro" id="IPR007219">
    <property type="entry name" value="XnlR_reg_dom"/>
</dbReference>
<dbReference type="SMART" id="SM00066">
    <property type="entry name" value="GAL4"/>
    <property type="match status" value="1"/>
</dbReference>
<dbReference type="SUPFAM" id="SSF57701">
    <property type="entry name" value="Zn2/Cys6 DNA-binding domain"/>
    <property type="match status" value="1"/>
</dbReference>
<dbReference type="PANTHER" id="PTHR47424:SF3">
    <property type="entry name" value="REGULATORY PROTEIN GAL4"/>
    <property type="match status" value="1"/>
</dbReference>
<feature type="domain" description="Zn(2)-C6 fungal-type" evidence="7">
    <location>
        <begin position="17"/>
        <end position="46"/>
    </location>
</feature>
<dbReference type="InterPro" id="IPR051127">
    <property type="entry name" value="Fungal_SecMet_Regulators"/>
</dbReference>
<dbReference type="CDD" id="cd12148">
    <property type="entry name" value="fungal_TF_MHR"/>
    <property type="match status" value="1"/>
</dbReference>
<keyword evidence="1" id="KW-0479">Metal-binding</keyword>
<evidence type="ECO:0000313" key="8">
    <source>
        <dbReference type="EMBL" id="CAG7986152.1"/>
    </source>
</evidence>
<name>A0A9W4HE95_PENOL</name>
<evidence type="ECO:0000256" key="5">
    <source>
        <dbReference type="ARBA" id="ARBA00023242"/>
    </source>
</evidence>
<keyword evidence="9" id="KW-1185">Reference proteome</keyword>
<protein>
    <recommendedName>
        <fullName evidence="7">Zn(2)-C6 fungal-type domain-containing protein</fullName>
    </recommendedName>
</protein>
<dbReference type="PANTHER" id="PTHR47424">
    <property type="entry name" value="REGULATORY PROTEIN GAL4"/>
    <property type="match status" value="1"/>
</dbReference>
<dbReference type="PROSITE" id="PS50048">
    <property type="entry name" value="ZN2_CY6_FUNGAL_2"/>
    <property type="match status" value="1"/>
</dbReference>
<dbReference type="Pfam" id="PF00172">
    <property type="entry name" value="Zn_clus"/>
    <property type="match status" value="1"/>
</dbReference>
<dbReference type="PROSITE" id="PS00463">
    <property type="entry name" value="ZN2_CY6_FUNGAL_1"/>
    <property type="match status" value="1"/>
</dbReference>
<dbReference type="Gene3D" id="4.10.240.10">
    <property type="entry name" value="Zn(2)-C6 fungal-type DNA-binding domain"/>
    <property type="match status" value="1"/>
</dbReference>
<evidence type="ECO:0000256" key="6">
    <source>
        <dbReference type="SAM" id="MobiDB-lite"/>
    </source>
</evidence>
<evidence type="ECO:0000256" key="4">
    <source>
        <dbReference type="ARBA" id="ARBA00023163"/>
    </source>
</evidence>
<dbReference type="InterPro" id="IPR036864">
    <property type="entry name" value="Zn2-C6_fun-type_DNA-bd_sf"/>
</dbReference>
<gene>
    <name evidence="8" type="ORF">POLS_LOCUS1443</name>
</gene>
<organism evidence="8 9">
    <name type="scientific">Penicillium olsonii</name>
    <dbReference type="NCBI Taxonomy" id="99116"/>
    <lineage>
        <taxon>Eukaryota</taxon>
        <taxon>Fungi</taxon>
        <taxon>Dikarya</taxon>
        <taxon>Ascomycota</taxon>
        <taxon>Pezizomycotina</taxon>
        <taxon>Eurotiomycetes</taxon>
        <taxon>Eurotiomycetidae</taxon>
        <taxon>Eurotiales</taxon>
        <taxon>Aspergillaceae</taxon>
        <taxon>Penicillium</taxon>
    </lineage>
</organism>
<keyword evidence="2" id="KW-0805">Transcription regulation</keyword>
<keyword evidence="3" id="KW-0238">DNA-binding</keyword>
<dbReference type="EMBL" id="CAJVOS010000010">
    <property type="protein sequence ID" value="CAG7986152.1"/>
    <property type="molecule type" value="Genomic_DNA"/>
</dbReference>
<dbReference type="GO" id="GO:0003677">
    <property type="term" value="F:DNA binding"/>
    <property type="evidence" value="ECO:0007669"/>
    <property type="project" value="UniProtKB-KW"/>
</dbReference>
<evidence type="ECO:0000256" key="2">
    <source>
        <dbReference type="ARBA" id="ARBA00023015"/>
    </source>
</evidence>
<sequence>MDITPLRPQKQKRVSRACEACRSRKVKCNGEDPCETCWQNCTACSYRDYIRKRNKRSEQSNESSPDHPEDIPVRKRDRSTTTPARYCPREYRKQLEIRAGIGVANSKTGSFQFYGPSSHFCFIQRLYQRMKRQTHTALLGQSKSAIPDGLEKWGIERFMFATGSDTLHPLKCTTETFFSKEAGHRFIGAYFSIIHPHMPFLHRNSIEKHWESFWDAPDPDREIKWKSVVYMVISLGARTISRIDGGSVEALDKWAEYFWARSNNMDALFQEPSLKGIHLLLLKAMYAFHAMRVNDAYLYLGHAARTVLALGLNQSQVVNGCGENMHRLRITFWTVYYYERICAFYTGRPSGFSNNHIDVALPEDLTVAGPTPVDSNVNYSCPEINGAFLRAMSQIGKLIEVISSKVFSLANLQGLYNNIQVDVTLNECERSLSEISHKLPSYLQFYNRNRVIGHGWQEIQCTHLGLAFHLIRMMMHRPALVSSTFDSQPEAYDGTPDQITSIQRSIDISIESAKEMIEIASVAIFQRVREIRNDASVANYIVSACVTLLYNVTSSSVTSLYARMIFESVERGINCLDQMEHMGPTTGKALSVDLMKCAKDALVLSASSEDLEGDLVDSFPWLNDIFTPSEPDQPAASIDRPIDFFHELPGPVQHDISRNVDGFLSASISGVNHTYWLNGEFSGLDYLNPLD</sequence>
<dbReference type="InterPro" id="IPR001138">
    <property type="entry name" value="Zn2Cys6_DnaBD"/>
</dbReference>
<dbReference type="GO" id="GO:0008270">
    <property type="term" value="F:zinc ion binding"/>
    <property type="evidence" value="ECO:0007669"/>
    <property type="project" value="InterPro"/>
</dbReference>
<dbReference type="CDD" id="cd00067">
    <property type="entry name" value="GAL4"/>
    <property type="match status" value="1"/>
</dbReference>
<dbReference type="OrthoDB" id="5296287at2759"/>
<reference evidence="8" key="1">
    <citation type="submission" date="2021-07" db="EMBL/GenBank/DDBJ databases">
        <authorList>
            <person name="Branca A.L. A."/>
        </authorList>
    </citation>
    <scope>NUCLEOTIDE SEQUENCE</scope>
</reference>
<dbReference type="SMART" id="SM00906">
    <property type="entry name" value="Fungal_trans"/>
    <property type="match status" value="1"/>
</dbReference>
<accession>A0A9W4HE95</accession>
<evidence type="ECO:0000256" key="1">
    <source>
        <dbReference type="ARBA" id="ARBA00022723"/>
    </source>
</evidence>
<feature type="region of interest" description="Disordered" evidence="6">
    <location>
        <begin position="55"/>
        <end position="83"/>
    </location>
</feature>
<dbReference type="AlphaFoldDB" id="A0A9W4HE95"/>
<keyword evidence="5" id="KW-0539">Nucleus</keyword>
<keyword evidence="4" id="KW-0804">Transcription</keyword>
<feature type="compositionally biased region" description="Basic and acidic residues" evidence="6">
    <location>
        <begin position="55"/>
        <end position="74"/>
    </location>
</feature>